<feature type="compositionally biased region" description="Polar residues" evidence="2">
    <location>
        <begin position="327"/>
        <end position="336"/>
    </location>
</feature>
<gene>
    <name evidence="4" type="ORF">TBH_C1625</name>
</gene>
<keyword evidence="3" id="KW-0472">Membrane</keyword>
<dbReference type="EMBL" id="AP012273">
    <property type="protein sequence ID" value="BAO44542.1"/>
    <property type="molecule type" value="Genomic_DNA"/>
</dbReference>
<keyword evidence="1" id="KW-0175">Coiled coil</keyword>
<proteinExistence type="predicted"/>
<evidence type="ECO:0000313" key="4">
    <source>
        <dbReference type="EMBL" id="BAO44542.1"/>
    </source>
</evidence>
<evidence type="ECO:0000256" key="1">
    <source>
        <dbReference type="SAM" id="Coils"/>
    </source>
</evidence>
<keyword evidence="3" id="KW-1133">Transmembrane helix</keyword>
<evidence type="ECO:0000256" key="3">
    <source>
        <dbReference type="SAM" id="Phobius"/>
    </source>
</evidence>
<keyword evidence="5" id="KW-1185">Reference proteome</keyword>
<feature type="transmembrane region" description="Helical" evidence="3">
    <location>
        <begin position="30"/>
        <end position="47"/>
    </location>
</feature>
<dbReference type="OrthoDB" id="5622869at2"/>
<sequence length="346" mass="39912">MKDSSGFIDLRLNHRETQGNESFWPTFTDVMTVIMMIFLISMVVVLLRNMELVKEIRATAEAERQAMELARSTGEEKESLATRLDTALEQLNAADSRINELQLQVMRLQDQNSIRAKAISDRDARLQMLQEERNDLAQQAARLALDKQAASNAAAEAKSRETQSRRELADLQQEYTRLKEELGRRDLQIAMLKARLESQDQELARSLEQRQNVEEKYLVLADEYDNLKVRYDKLVRPARSAKGRHLVEVRYFKKGGKRHIEWRDAGVGEFKAVSRSKLDGILARLKQQQPDGLYIKVILPRNNGLSYSEAWKFTNYLHKKYDYYFQENSPPGTNPDNPDMSRGDSG</sequence>
<evidence type="ECO:0000313" key="5">
    <source>
        <dbReference type="Proteomes" id="UP000031631"/>
    </source>
</evidence>
<evidence type="ECO:0000256" key="2">
    <source>
        <dbReference type="SAM" id="MobiDB-lite"/>
    </source>
</evidence>
<keyword evidence="3" id="KW-0812">Transmembrane</keyword>
<protein>
    <submittedName>
        <fullName evidence="4">Uncharacterized protein</fullName>
    </submittedName>
</protein>
<dbReference type="KEGG" id="tbn:TBH_C1625"/>
<feature type="coiled-coil region" evidence="1">
    <location>
        <begin position="77"/>
        <end position="230"/>
    </location>
</feature>
<dbReference type="Proteomes" id="UP000031631">
    <property type="component" value="Chromosome"/>
</dbReference>
<name>A0A7U6JI75_9GAMM</name>
<organism evidence="4 5">
    <name type="scientific">Thiolapillus brandeum</name>
    <dbReference type="NCBI Taxonomy" id="1076588"/>
    <lineage>
        <taxon>Bacteria</taxon>
        <taxon>Pseudomonadati</taxon>
        <taxon>Pseudomonadota</taxon>
        <taxon>Gammaproteobacteria</taxon>
        <taxon>Chromatiales</taxon>
        <taxon>Sedimenticolaceae</taxon>
        <taxon>Thiolapillus</taxon>
    </lineage>
</organism>
<accession>A0A7U6JI75</accession>
<reference evidence="4 5" key="1">
    <citation type="journal article" date="2014" name="PLoS ONE">
        <title>Physiological and genomic features of a novel sulfur-oxidizing gammaproteobacterium belonging to a previously uncultivated symbiotic lineage isolated from a hydrothermal vent.</title>
        <authorList>
            <person name="Nunoura T."/>
            <person name="Takaki Y."/>
            <person name="Kazama H."/>
            <person name="Kakuta J."/>
            <person name="Shimamura S."/>
            <person name="Makita H."/>
            <person name="Hirai M."/>
            <person name="Miyazaki M."/>
            <person name="Takai K."/>
        </authorList>
    </citation>
    <scope>NUCLEOTIDE SEQUENCE [LARGE SCALE GENOMIC DNA]</scope>
    <source>
        <strain evidence="4 5">Hiromi1</strain>
    </source>
</reference>
<dbReference type="AlphaFoldDB" id="A0A7U6JI75"/>
<dbReference type="RefSeq" id="WP_041067504.1">
    <property type="nucleotide sequence ID" value="NZ_AP012273.1"/>
</dbReference>
<feature type="region of interest" description="Disordered" evidence="2">
    <location>
        <begin position="327"/>
        <end position="346"/>
    </location>
</feature>